<feature type="compositionally biased region" description="Gly residues" evidence="1">
    <location>
        <begin position="203"/>
        <end position="226"/>
    </location>
</feature>
<evidence type="ECO:0000313" key="2">
    <source>
        <dbReference type="EMBL" id="KAJ7785758.1"/>
    </source>
</evidence>
<proteinExistence type="predicted"/>
<organism evidence="2 3">
    <name type="scientific">Mycena metata</name>
    <dbReference type="NCBI Taxonomy" id="1033252"/>
    <lineage>
        <taxon>Eukaryota</taxon>
        <taxon>Fungi</taxon>
        <taxon>Dikarya</taxon>
        <taxon>Basidiomycota</taxon>
        <taxon>Agaricomycotina</taxon>
        <taxon>Agaricomycetes</taxon>
        <taxon>Agaricomycetidae</taxon>
        <taxon>Agaricales</taxon>
        <taxon>Marasmiineae</taxon>
        <taxon>Mycenaceae</taxon>
        <taxon>Mycena</taxon>
    </lineage>
</organism>
<gene>
    <name evidence="2" type="ORF">B0H16DRAFT_4139</name>
</gene>
<feature type="region of interest" description="Disordered" evidence="1">
    <location>
        <begin position="189"/>
        <end position="229"/>
    </location>
</feature>
<protein>
    <submittedName>
        <fullName evidence="2">Uncharacterized protein</fullName>
    </submittedName>
</protein>
<evidence type="ECO:0000313" key="3">
    <source>
        <dbReference type="Proteomes" id="UP001215598"/>
    </source>
</evidence>
<name>A0AAD7P2R3_9AGAR</name>
<evidence type="ECO:0000256" key="1">
    <source>
        <dbReference type="SAM" id="MobiDB-lite"/>
    </source>
</evidence>
<reference evidence="2" key="1">
    <citation type="submission" date="2023-03" db="EMBL/GenBank/DDBJ databases">
        <title>Massive genome expansion in bonnet fungi (Mycena s.s.) driven by repeated elements and novel gene families across ecological guilds.</title>
        <authorList>
            <consortium name="Lawrence Berkeley National Laboratory"/>
            <person name="Harder C.B."/>
            <person name="Miyauchi S."/>
            <person name="Viragh M."/>
            <person name="Kuo A."/>
            <person name="Thoen E."/>
            <person name="Andreopoulos B."/>
            <person name="Lu D."/>
            <person name="Skrede I."/>
            <person name="Drula E."/>
            <person name="Henrissat B."/>
            <person name="Morin E."/>
            <person name="Kohler A."/>
            <person name="Barry K."/>
            <person name="LaButti K."/>
            <person name="Morin E."/>
            <person name="Salamov A."/>
            <person name="Lipzen A."/>
            <person name="Mereny Z."/>
            <person name="Hegedus B."/>
            <person name="Baldrian P."/>
            <person name="Stursova M."/>
            <person name="Weitz H."/>
            <person name="Taylor A."/>
            <person name="Grigoriev I.V."/>
            <person name="Nagy L.G."/>
            <person name="Martin F."/>
            <person name="Kauserud H."/>
        </authorList>
    </citation>
    <scope>NUCLEOTIDE SEQUENCE</scope>
    <source>
        <strain evidence="2">CBHHK182m</strain>
    </source>
</reference>
<accession>A0AAD7P2R3</accession>
<keyword evidence="3" id="KW-1185">Reference proteome</keyword>
<dbReference type="Proteomes" id="UP001215598">
    <property type="component" value="Unassembled WGS sequence"/>
</dbReference>
<feature type="region of interest" description="Disordered" evidence="1">
    <location>
        <begin position="1"/>
        <end position="57"/>
    </location>
</feature>
<dbReference type="AlphaFoldDB" id="A0AAD7P2R3"/>
<comment type="caution">
    <text evidence="2">The sequence shown here is derived from an EMBL/GenBank/DDBJ whole genome shotgun (WGS) entry which is preliminary data.</text>
</comment>
<sequence length="323" mass="34196">MSFAMTVSPPLPRRRKTSLEAPPRDRSRTLGTAPRTKRARSSPPTQHVGRFPSPSLSFPIPASPPLVLTRPSSPTPEETTFLLPPWLSAGQFGSELVSFVNERCSTDSYMSPEEAVKEYIDCLPTSLALCDHIPSGLLPTLAKVLSTSTVKIIQNSLEALDITSLPKDTIGSQIHQIVDHLVKISRAGEGGAMSDGGDDRGEGGGSSGGGAKGGGGGGGASGGGGSSSSVLAAWRNTRNRFVPTTFTSPSRHNKALNSLGLSIISRAAIRYHDSFVLTSELPPPMDLWSTPTPPAMRTMFHATRRSSLASFKRIGINPPDETQ</sequence>
<dbReference type="EMBL" id="JARKIB010000001">
    <property type="protein sequence ID" value="KAJ7785758.1"/>
    <property type="molecule type" value="Genomic_DNA"/>
</dbReference>